<feature type="domain" description="EF-hand" evidence="1">
    <location>
        <begin position="9"/>
        <end position="44"/>
    </location>
</feature>
<name>A0A254PUL3_9BURK</name>
<keyword evidence="3" id="KW-1185">Reference proteome</keyword>
<evidence type="ECO:0000313" key="2">
    <source>
        <dbReference type="EMBL" id="OWS68976.1"/>
    </source>
</evidence>
<dbReference type="Proteomes" id="UP000197528">
    <property type="component" value="Unassembled WGS sequence"/>
</dbReference>
<dbReference type="InterPro" id="IPR002048">
    <property type="entry name" value="EF_hand_dom"/>
</dbReference>
<proteinExistence type="predicted"/>
<protein>
    <recommendedName>
        <fullName evidence="1">EF-hand domain-containing protein</fullName>
    </recommendedName>
</protein>
<dbReference type="InterPro" id="IPR011992">
    <property type="entry name" value="EF-hand-dom_pair"/>
</dbReference>
<sequence length="67" mass="7507">MSVYADDVSRNKEIAERFAKCDTNRDGKLTLAEAKGCMPRIYDHFSYIDSANKGYVTVAQIQAMAAR</sequence>
<accession>A0A254PUL3</accession>
<gene>
    <name evidence="2" type="ORF">CBI31_09010</name>
</gene>
<organism evidence="2 3">
    <name type="scientific">Polynucleobacter campilacus</name>
    <dbReference type="NCBI Taxonomy" id="1743163"/>
    <lineage>
        <taxon>Bacteria</taxon>
        <taxon>Pseudomonadati</taxon>
        <taxon>Pseudomonadota</taxon>
        <taxon>Betaproteobacteria</taxon>
        <taxon>Burkholderiales</taxon>
        <taxon>Burkholderiaceae</taxon>
        <taxon>Polynucleobacter</taxon>
    </lineage>
</organism>
<dbReference type="EMBL" id="NGUP01000005">
    <property type="protein sequence ID" value="OWS68976.1"/>
    <property type="molecule type" value="Genomic_DNA"/>
</dbReference>
<reference evidence="2 3" key="1">
    <citation type="submission" date="2017-05" db="EMBL/GenBank/DDBJ databases">
        <title>Genome of Polynucleobacter sp. MWH-Feld-100.</title>
        <authorList>
            <person name="Hahn M.W."/>
        </authorList>
    </citation>
    <scope>NUCLEOTIDE SEQUENCE [LARGE SCALE GENOMIC DNA]</scope>
    <source>
        <strain evidence="2 3">MWH-Feld-100</strain>
    </source>
</reference>
<dbReference type="SUPFAM" id="SSF47473">
    <property type="entry name" value="EF-hand"/>
    <property type="match status" value="1"/>
</dbReference>
<dbReference type="GO" id="GO:0005509">
    <property type="term" value="F:calcium ion binding"/>
    <property type="evidence" value="ECO:0007669"/>
    <property type="project" value="InterPro"/>
</dbReference>
<evidence type="ECO:0000259" key="1">
    <source>
        <dbReference type="PROSITE" id="PS50222"/>
    </source>
</evidence>
<evidence type="ECO:0000313" key="3">
    <source>
        <dbReference type="Proteomes" id="UP000197528"/>
    </source>
</evidence>
<dbReference type="AlphaFoldDB" id="A0A254PUL3"/>
<dbReference type="PROSITE" id="PS50222">
    <property type="entry name" value="EF_HAND_2"/>
    <property type="match status" value="1"/>
</dbReference>
<comment type="caution">
    <text evidence="2">The sequence shown here is derived from an EMBL/GenBank/DDBJ whole genome shotgun (WGS) entry which is preliminary data.</text>
</comment>
<dbReference type="Gene3D" id="1.10.238.10">
    <property type="entry name" value="EF-hand"/>
    <property type="match status" value="1"/>
</dbReference>